<feature type="transmembrane region" description="Helical" evidence="8">
    <location>
        <begin position="190"/>
        <end position="208"/>
    </location>
</feature>
<keyword evidence="2" id="KW-1003">Cell membrane</keyword>
<protein>
    <submittedName>
        <fullName evidence="10">Glycosyltransferase family 39 protein</fullName>
    </submittedName>
</protein>
<feature type="transmembrane region" description="Helical" evidence="8">
    <location>
        <begin position="160"/>
        <end position="178"/>
    </location>
</feature>
<evidence type="ECO:0000256" key="6">
    <source>
        <dbReference type="ARBA" id="ARBA00022989"/>
    </source>
</evidence>
<dbReference type="EMBL" id="JACJPW010000039">
    <property type="protein sequence ID" value="MBD2182612.1"/>
    <property type="molecule type" value="Genomic_DNA"/>
</dbReference>
<evidence type="ECO:0000313" key="10">
    <source>
        <dbReference type="EMBL" id="MBD2182612.1"/>
    </source>
</evidence>
<dbReference type="GO" id="GO:0016763">
    <property type="term" value="F:pentosyltransferase activity"/>
    <property type="evidence" value="ECO:0007669"/>
    <property type="project" value="TreeGrafter"/>
</dbReference>
<dbReference type="Pfam" id="PF13231">
    <property type="entry name" value="PMT_2"/>
    <property type="match status" value="1"/>
</dbReference>
<comment type="subcellular location">
    <subcellularLocation>
        <location evidence="1">Cell membrane</location>
        <topology evidence="1">Multi-pass membrane protein</topology>
    </subcellularLocation>
</comment>
<reference evidence="10" key="1">
    <citation type="journal article" date="2015" name="ISME J.">
        <title>Draft Genome Sequence of Streptomyces incarnatus NRRL8089, which Produces the Nucleoside Antibiotic Sinefungin.</title>
        <authorList>
            <person name="Oshima K."/>
            <person name="Hattori M."/>
            <person name="Shimizu H."/>
            <person name="Fukuda K."/>
            <person name="Nemoto M."/>
            <person name="Inagaki K."/>
            <person name="Tamura T."/>
        </authorList>
    </citation>
    <scope>NUCLEOTIDE SEQUENCE</scope>
    <source>
        <strain evidence="10">FACHB-1375</strain>
    </source>
</reference>
<feature type="transmembrane region" description="Helical" evidence="8">
    <location>
        <begin position="24"/>
        <end position="45"/>
    </location>
</feature>
<reference evidence="10" key="2">
    <citation type="submission" date="2020-08" db="EMBL/GenBank/DDBJ databases">
        <authorList>
            <person name="Chen M."/>
            <person name="Teng W."/>
            <person name="Zhao L."/>
            <person name="Hu C."/>
            <person name="Zhou Y."/>
            <person name="Han B."/>
            <person name="Song L."/>
            <person name="Shu W."/>
        </authorList>
    </citation>
    <scope>NUCLEOTIDE SEQUENCE</scope>
    <source>
        <strain evidence="10">FACHB-1375</strain>
    </source>
</reference>
<feature type="transmembrane region" description="Helical" evidence="8">
    <location>
        <begin position="365"/>
        <end position="382"/>
    </location>
</feature>
<dbReference type="RefSeq" id="WP_190465499.1">
    <property type="nucleotide sequence ID" value="NZ_JACJPW010000039.1"/>
</dbReference>
<proteinExistence type="predicted"/>
<dbReference type="InterPro" id="IPR038731">
    <property type="entry name" value="RgtA/B/C-like"/>
</dbReference>
<comment type="caution">
    <text evidence="10">The sequence shown here is derived from an EMBL/GenBank/DDBJ whole genome shotgun (WGS) entry which is preliminary data.</text>
</comment>
<evidence type="ECO:0000256" key="8">
    <source>
        <dbReference type="SAM" id="Phobius"/>
    </source>
</evidence>
<feature type="transmembrane region" description="Helical" evidence="8">
    <location>
        <begin position="394"/>
        <end position="415"/>
    </location>
</feature>
<dbReference type="GO" id="GO:0005886">
    <property type="term" value="C:plasma membrane"/>
    <property type="evidence" value="ECO:0007669"/>
    <property type="project" value="UniProtKB-SubCell"/>
</dbReference>
<feature type="transmembrane region" description="Helical" evidence="8">
    <location>
        <begin position="337"/>
        <end position="358"/>
    </location>
</feature>
<dbReference type="AlphaFoldDB" id="A0A926VF52"/>
<feature type="transmembrane region" description="Helical" evidence="8">
    <location>
        <begin position="228"/>
        <end position="260"/>
    </location>
</feature>
<feature type="transmembrane region" description="Helical" evidence="8">
    <location>
        <begin position="436"/>
        <end position="455"/>
    </location>
</feature>
<keyword evidence="7 8" id="KW-0472">Membrane</keyword>
<name>A0A926VF52_9CYAN</name>
<keyword evidence="6 8" id="KW-1133">Transmembrane helix</keyword>
<keyword evidence="5 8" id="KW-0812">Transmembrane</keyword>
<dbReference type="GO" id="GO:0009103">
    <property type="term" value="P:lipopolysaccharide biosynthetic process"/>
    <property type="evidence" value="ECO:0007669"/>
    <property type="project" value="UniProtKB-ARBA"/>
</dbReference>
<keyword evidence="11" id="KW-1185">Reference proteome</keyword>
<keyword evidence="4" id="KW-0808">Transferase</keyword>
<feature type="transmembrane region" description="Helical" evidence="8">
    <location>
        <begin position="134"/>
        <end position="154"/>
    </location>
</feature>
<dbReference type="PANTHER" id="PTHR33908">
    <property type="entry name" value="MANNOSYLTRANSFERASE YKCB-RELATED"/>
    <property type="match status" value="1"/>
</dbReference>
<organism evidence="10 11">
    <name type="scientific">Aerosakkonema funiforme FACHB-1375</name>
    <dbReference type="NCBI Taxonomy" id="2949571"/>
    <lineage>
        <taxon>Bacteria</taxon>
        <taxon>Bacillati</taxon>
        <taxon>Cyanobacteriota</taxon>
        <taxon>Cyanophyceae</taxon>
        <taxon>Oscillatoriophycideae</taxon>
        <taxon>Aerosakkonematales</taxon>
        <taxon>Aerosakkonemataceae</taxon>
        <taxon>Aerosakkonema</taxon>
    </lineage>
</organism>
<feature type="transmembrane region" description="Helical" evidence="8">
    <location>
        <begin position="272"/>
        <end position="289"/>
    </location>
</feature>
<feature type="domain" description="Glycosyltransferase RgtA/B/C/D-like" evidence="9">
    <location>
        <begin position="114"/>
        <end position="207"/>
    </location>
</feature>
<accession>A0A926VF52</accession>
<gene>
    <name evidence="10" type="ORF">H6G03_16150</name>
</gene>
<dbReference type="InterPro" id="IPR050297">
    <property type="entry name" value="LipidA_mod_glycosyltrf_83"/>
</dbReference>
<evidence type="ECO:0000256" key="7">
    <source>
        <dbReference type="ARBA" id="ARBA00023136"/>
    </source>
</evidence>
<dbReference type="PANTHER" id="PTHR33908:SF11">
    <property type="entry name" value="MEMBRANE PROTEIN"/>
    <property type="match status" value="1"/>
</dbReference>
<evidence type="ECO:0000256" key="5">
    <source>
        <dbReference type="ARBA" id="ARBA00022692"/>
    </source>
</evidence>
<evidence type="ECO:0000256" key="4">
    <source>
        <dbReference type="ARBA" id="ARBA00022679"/>
    </source>
</evidence>
<evidence type="ECO:0000256" key="1">
    <source>
        <dbReference type="ARBA" id="ARBA00004651"/>
    </source>
</evidence>
<keyword evidence="3" id="KW-0328">Glycosyltransferase</keyword>
<evidence type="ECO:0000259" key="9">
    <source>
        <dbReference type="Pfam" id="PF13231"/>
    </source>
</evidence>
<evidence type="ECO:0000256" key="3">
    <source>
        <dbReference type="ARBA" id="ARBA00022676"/>
    </source>
</evidence>
<evidence type="ECO:0000256" key="2">
    <source>
        <dbReference type="ARBA" id="ARBA00022475"/>
    </source>
</evidence>
<sequence length="590" mass="65080">MAKNGKEAGSNPIETNFSIPISGIPLSLEILSIAAIAIGILLRLLNLGSREFWYDEVLSLVISTGQKIHYQTPPSVPVALSDYTPLLSLPTESGLGDILQTVRNVLKGLLSDPHPPLSYLSLHIWLRLFGNSEAALRSVMALFGVAAIACAYGLGKTLLGHRGGLLLAALLATNPFYLSHSLNARMYAPLILWTILSAWAMLELMTPNSRINSQLSPENHPKTDKKQILWSIVLSVSVAAGMLTQYLFAFWLMTLGIFVLLFDRRQWWQHGLRLGAGVALTLPWVLWGTRQQIRNAAYVVGQVSSSTNAALKHLQDITQTLGAHLILGDWVTSLPDAIAIVAGCIAIAVLAACTISLWKHAHRELTIALALGILPLSIAWTVDILTNKFTVGFGWGRAMSFILPGCLLLLALCLERKPPAVDLQTSQDRKNDWRKAAAAGLLLLYLTISIGDFSLRQRWVFHSIANVIAREATTPTLIAINSKAWGHVLRLAYYIPPSSPVMLLSENPDRLADSLEKVLTSAEASQYRRLIWLDSVNPVWSRLKTEAEKIAAKQRIQQILQKRFKSIETRQLTGTMNIDGFTLNLYNRFS</sequence>
<dbReference type="Proteomes" id="UP000641646">
    <property type="component" value="Unassembled WGS sequence"/>
</dbReference>
<evidence type="ECO:0000313" key="11">
    <source>
        <dbReference type="Proteomes" id="UP000641646"/>
    </source>
</evidence>